<feature type="domain" description="Putative Flp pilus-assembly TadG-like N-terminal" evidence="1">
    <location>
        <begin position="14"/>
        <end position="60"/>
    </location>
</feature>
<dbReference type="Proteomes" id="UP001055156">
    <property type="component" value="Unassembled WGS sequence"/>
</dbReference>
<keyword evidence="3" id="KW-1185">Reference proteome</keyword>
<name>A0ABQ4T1K9_METOR</name>
<proteinExistence type="predicted"/>
<comment type="caution">
    <text evidence="2">The sequence shown here is derived from an EMBL/GenBank/DDBJ whole genome shotgun (WGS) entry which is preliminary data.</text>
</comment>
<evidence type="ECO:0000313" key="3">
    <source>
        <dbReference type="Proteomes" id="UP001055156"/>
    </source>
</evidence>
<gene>
    <name evidence="2" type="ORF">LKMONMHP_0368</name>
</gene>
<dbReference type="EMBL" id="BPQV01000001">
    <property type="protein sequence ID" value="GJE25530.1"/>
    <property type="molecule type" value="Genomic_DNA"/>
</dbReference>
<sequence>MRANAFARLKPCSGNVAISFAVALPALLAIGGAAIDYAHVLLRRNALQVAADTAVLSGANTLKMATPDPQLVLVLTEQMVRDNAGTPAKHALTIKPSVSADRRQLAVSVSETVQLLFGPFLGRSTMEVSVQATASVVGRMRLCMLALDQMLMGAISLEHDSLVTAKDCSLYSNSTHAKGLLGKSRATAYAQVICSAGGYSGERANFNPTPVTDCPVIPDPLANRAPPPVGDCVRFPDPPGSGDGRPNIVRKSRELEPGTYCGGLWITDKAVVTLKPGVYVMKDGPLIVDAHATLSGTGVGFYFTGNRGGLLFDRHTAISLAAPTNGPMAGLLLFEERQVADPVPPPTNPLVTPPPPPPPGGIQKPLRLYRIISDNARTLLGTIYLPRGRLVIDASRPVADQSAYTVIVADQINLYDGPNLYLNADYDRSNVPVPEGVGPISGRVLMTR</sequence>
<dbReference type="InterPro" id="IPR028087">
    <property type="entry name" value="Tad_N"/>
</dbReference>
<dbReference type="Pfam" id="PF13400">
    <property type="entry name" value="Tad"/>
    <property type="match status" value="1"/>
</dbReference>
<reference evidence="2" key="1">
    <citation type="journal article" date="2021" name="Front. Microbiol.">
        <title>Comprehensive Comparative Genomics and Phenotyping of Methylobacterium Species.</title>
        <authorList>
            <person name="Alessa O."/>
            <person name="Ogura Y."/>
            <person name="Fujitani Y."/>
            <person name="Takami H."/>
            <person name="Hayashi T."/>
            <person name="Sahin N."/>
            <person name="Tani A."/>
        </authorList>
    </citation>
    <scope>NUCLEOTIDE SEQUENCE</scope>
    <source>
        <strain evidence="2">NBRC 15689</strain>
    </source>
</reference>
<protein>
    <recommendedName>
        <fullName evidence="1">Putative Flp pilus-assembly TadG-like N-terminal domain-containing protein</fullName>
    </recommendedName>
</protein>
<reference evidence="2" key="2">
    <citation type="submission" date="2021-08" db="EMBL/GenBank/DDBJ databases">
        <authorList>
            <person name="Tani A."/>
            <person name="Ola A."/>
            <person name="Ogura Y."/>
            <person name="Katsura K."/>
            <person name="Hayashi T."/>
        </authorList>
    </citation>
    <scope>NUCLEOTIDE SEQUENCE</scope>
    <source>
        <strain evidence="2">NBRC 15689</strain>
    </source>
</reference>
<organism evidence="2 3">
    <name type="scientific">Methylobacterium organophilum</name>
    <dbReference type="NCBI Taxonomy" id="410"/>
    <lineage>
        <taxon>Bacteria</taxon>
        <taxon>Pseudomonadati</taxon>
        <taxon>Pseudomonadota</taxon>
        <taxon>Alphaproteobacteria</taxon>
        <taxon>Hyphomicrobiales</taxon>
        <taxon>Methylobacteriaceae</taxon>
        <taxon>Methylobacterium</taxon>
    </lineage>
</organism>
<accession>A0ABQ4T1K9</accession>
<evidence type="ECO:0000259" key="1">
    <source>
        <dbReference type="Pfam" id="PF13400"/>
    </source>
</evidence>
<evidence type="ECO:0000313" key="2">
    <source>
        <dbReference type="EMBL" id="GJE25530.1"/>
    </source>
</evidence>